<feature type="chain" id="PRO_5015470399" evidence="1">
    <location>
        <begin position="26"/>
        <end position="189"/>
    </location>
</feature>
<reference evidence="2 3" key="1">
    <citation type="submission" date="2018-04" db="EMBL/GenBank/DDBJ databases">
        <title>Genomic Encyclopedia of Type Strains, Phase IV (KMG-IV): sequencing the most valuable type-strain genomes for metagenomic binning, comparative biology and taxonomic classification.</title>
        <authorList>
            <person name="Goeker M."/>
        </authorList>
    </citation>
    <scope>NUCLEOTIDE SEQUENCE [LARGE SCALE GENOMIC DNA]</scope>
    <source>
        <strain evidence="2 3">DSM 28688</strain>
    </source>
</reference>
<comment type="caution">
    <text evidence="2">The sequence shown here is derived from an EMBL/GenBank/DDBJ whole genome shotgun (WGS) entry which is preliminary data.</text>
</comment>
<proteinExistence type="predicted"/>
<name>A0A2U1CYZ5_9GAMM</name>
<gene>
    <name evidence="2" type="ORF">C8D92_10243</name>
</gene>
<dbReference type="RefSeq" id="WP_133243097.1">
    <property type="nucleotide sequence ID" value="NZ_QEKQ01000002.1"/>
</dbReference>
<protein>
    <submittedName>
        <fullName evidence="2">Uncharacterized protein</fullName>
    </submittedName>
</protein>
<evidence type="ECO:0000313" key="2">
    <source>
        <dbReference type="EMBL" id="PVY78010.1"/>
    </source>
</evidence>
<keyword evidence="1" id="KW-0732">Signal</keyword>
<sequence>MRFANTVLQRWCLLMAAGLTGVASASPQTPGQSFETCSLITAEYVTTLQLIDKGMNADQLIATLPGLSDPGEKRVRTLFQAVKDDGLIATYSAVNSQYARCSRRVYRKRGAPKPSSREGHFYFCAGENKLRYQVLVAATLDANRQNVLRQLPDSRHRIAGAIFDLQQSEGTLAAFDAIGDELKYCINGT</sequence>
<dbReference type="AlphaFoldDB" id="A0A2U1CYZ5"/>
<evidence type="ECO:0000256" key="1">
    <source>
        <dbReference type="SAM" id="SignalP"/>
    </source>
</evidence>
<dbReference type="OrthoDB" id="6181715at2"/>
<dbReference type="Proteomes" id="UP000245887">
    <property type="component" value="Unassembled WGS sequence"/>
</dbReference>
<accession>A0A2U1CYZ5</accession>
<dbReference type="EMBL" id="QEKQ01000002">
    <property type="protein sequence ID" value="PVY78010.1"/>
    <property type="molecule type" value="Genomic_DNA"/>
</dbReference>
<organism evidence="2 3">
    <name type="scientific">Tamilnaduibacter salinus</name>
    <dbReference type="NCBI Taxonomy" id="1484056"/>
    <lineage>
        <taxon>Bacteria</taxon>
        <taxon>Pseudomonadati</taxon>
        <taxon>Pseudomonadota</taxon>
        <taxon>Gammaproteobacteria</taxon>
        <taxon>Pseudomonadales</taxon>
        <taxon>Marinobacteraceae</taxon>
        <taxon>Tamilnaduibacter</taxon>
    </lineage>
</organism>
<feature type="signal peptide" evidence="1">
    <location>
        <begin position="1"/>
        <end position="25"/>
    </location>
</feature>
<evidence type="ECO:0000313" key="3">
    <source>
        <dbReference type="Proteomes" id="UP000245887"/>
    </source>
</evidence>